<proteinExistence type="predicted"/>
<feature type="transmembrane region" description="Helical" evidence="1">
    <location>
        <begin position="72"/>
        <end position="90"/>
    </location>
</feature>
<keyword evidence="1" id="KW-0812">Transmembrane</keyword>
<gene>
    <name evidence="2" type="ORF">F0L46_08815</name>
</gene>
<keyword evidence="3" id="KW-1185">Reference proteome</keyword>
<dbReference type="Proteomes" id="UP000323142">
    <property type="component" value="Unassembled WGS sequence"/>
</dbReference>
<dbReference type="Pfam" id="PF09991">
    <property type="entry name" value="DUF2232"/>
    <property type="match status" value="1"/>
</dbReference>
<dbReference type="OrthoDB" id="7335270at2"/>
<feature type="transmembrane region" description="Helical" evidence="1">
    <location>
        <begin position="46"/>
        <end position="65"/>
    </location>
</feature>
<evidence type="ECO:0000256" key="1">
    <source>
        <dbReference type="SAM" id="Phobius"/>
    </source>
</evidence>
<keyword evidence="1" id="KW-0472">Membrane</keyword>
<evidence type="ECO:0000313" key="2">
    <source>
        <dbReference type="EMBL" id="KAA2237767.1"/>
    </source>
</evidence>
<feature type="transmembrane region" description="Helical" evidence="1">
    <location>
        <begin position="217"/>
        <end position="235"/>
    </location>
</feature>
<feature type="transmembrane region" description="Helical" evidence="1">
    <location>
        <begin position="110"/>
        <end position="131"/>
    </location>
</feature>
<keyword evidence="1" id="KW-1133">Transmembrane helix</keyword>
<dbReference type="AlphaFoldDB" id="A0A5B2VHU4"/>
<reference evidence="2 3" key="1">
    <citation type="submission" date="2019-09" db="EMBL/GenBank/DDBJ databases">
        <title>Salinarimonas rosea gen. nov., sp. nov., a new member of the a-2 subgroup of the Proteobacteria.</title>
        <authorList>
            <person name="Liu J."/>
        </authorList>
    </citation>
    <scope>NUCLEOTIDE SEQUENCE [LARGE SCALE GENOMIC DNA]</scope>
    <source>
        <strain evidence="2 3">BN140002</strain>
    </source>
</reference>
<organism evidence="2 3">
    <name type="scientific">Salinarimonas soli</name>
    <dbReference type="NCBI Taxonomy" id="1638099"/>
    <lineage>
        <taxon>Bacteria</taxon>
        <taxon>Pseudomonadati</taxon>
        <taxon>Pseudomonadota</taxon>
        <taxon>Alphaproteobacteria</taxon>
        <taxon>Hyphomicrobiales</taxon>
        <taxon>Salinarimonadaceae</taxon>
        <taxon>Salinarimonas</taxon>
    </lineage>
</organism>
<accession>A0A5B2VHU4</accession>
<evidence type="ECO:0000313" key="3">
    <source>
        <dbReference type="Proteomes" id="UP000323142"/>
    </source>
</evidence>
<dbReference type="EMBL" id="VUOA01000018">
    <property type="protein sequence ID" value="KAA2237767.1"/>
    <property type="molecule type" value="Genomic_DNA"/>
</dbReference>
<dbReference type="InterPro" id="IPR018710">
    <property type="entry name" value="DUF2232"/>
</dbReference>
<protein>
    <submittedName>
        <fullName evidence="2">DUF2232 domain-containing protein</fullName>
    </submittedName>
</protein>
<feature type="transmembrane region" description="Helical" evidence="1">
    <location>
        <begin position="274"/>
        <end position="300"/>
    </location>
</feature>
<name>A0A5B2VHU4_9HYPH</name>
<reference evidence="2 3" key="2">
    <citation type="submission" date="2019-09" db="EMBL/GenBank/DDBJ databases">
        <authorList>
            <person name="Jin C."/>
        </authorList>
    </citation>
    <scope>NUCLEOTIDE SEQUENCE [LARGE SCALE GENOMIC DNA]</scope>
    <source>
        <strain evidence="2 3">BN140002</strain>
    </source>
</reference>
<dbReference type="RefSeq" id="WP_149816750.1">
    <property type="nucleotide sequence ID" value="NZ_VUOA01000018.1"/>
</dbReference>
<comment type="caution">
    <text evidence="2">The sequence shown here is derived from an EMBL/GenBank/DDBJ whole genome shotgun (WGS) entry which is preliminary data.</text>
</comment>
<feature type="transmembrane region" description="Helical" evidence="1">
    <location>
        <begin position="242"/>
        <end position="262"/>
    </location>
</feature>
<sequence length="326" mass="33568">MNFLSVGIGAGLVSALLIAVLAKGTPLALLLFLLAPVPVLIAALGWNHRAGLVATAVGGTAIALVSGPAEGFGYVLGTALPAWWLAYLALLGRGDAAGVVEWYPTGRLLAWIAGTAALTLLAAALVSTGSYDAFQENSRQIAELFVRAQTNTPRGTPIPNVGDIPASVIIDRFANAAPIFAAQGFTLILAFYVWLGAKVVAMSGRLPRPWPPLPETLMPRMVLAILAGAVLLANLGGFVAVFGLALAGAITMAFALQGLAGLHDVTRGRSGRVAILSIAYLLLFMSQGLVLGPLFLFGIADTALGLRRRLRARPASGPPAGPTPLA</sequence>
<feature type="transmembrane region" description="Helical" evidence="1">
    <location>
        <begin position="179"/>
        <end position="197"/>
    </location>
</feature>